<name>A0ACB8C9K9_DERSI</name>
<sequence>MPLSCKICDAATAQQSAYATAETTVIAEGQLPASSTQQPRCASPTGVEPVGENGVGHPERRPSTEQHSRLSIPFPAQEVEEAATTSRRPSGRLIRTRISETFLLSDDHNRAFQQEYGPVASLRDGRRMSTFRRFRDVGRAMRSSLSSSFLETPGAGLFGSGLARRLSLHGSAQERIKALNTASTARPKMKEGKEPFRKMVFSLLVRVVVTVLAVGFVIAAVMFLTPHTPPPELCHSHSCLEYAERLLQSMNASADPCDSMTRFVCSGWTAHNALSVRLSVLDAALSRLSRFARSARASLSQPRTAEEIGAALFRSCDVVIRGERNEMVNVRQALAEAGVAWPGHAIGKPDALHTLLFAAIRLGWTAILHVDIRPGSGGEPSHATRSSRRQTDTVVLTLSREFGMLARKRSSQQARQPARRAYVGLLSDYLGSGGGDVSVNKAFEVAGRVDAEFLDPLASIVSDRTARTTALENSTVFKDRPALANRWREALSSYGVPAGHDVLLRNENSDFVRTLVDIWESKGEAETHIFVSWCIVQVAALFASQRLINSFYESEPHGRVLHGAFCLAHTYLLTGFELFTGYSAEVSHANARDDADALVRAVRGEFRGLLARWPHRDSNVTVVADWNSTAVAFSVSTDSVHVAS</sequence>
<evidence type="ECO:0000313" key="1">
    <source>
        <dbReference type="EMBL" id="KAH7937601.1"/>
    </source>
</evidence>
<dbReference type="EMBL" id="CM023477">
    <property type="protein sequence ID" value="KAH7937601.1"/>
    <property type="molecule type" value="Genomic_DNA"/>
</dbReference>
<comment type="caution">
    <text evidence="1">The sequence shown here is derived from an EMBL/GenBank/DDBJ whole genome shotgun (WGS) entry which is preliminary data.</text>
</comment>
<organism evidence="1 2">
    <name type="scientific">Dermacentor silvarum</name>
    <name type="common">Tick</name>
    <dbReference type="NCBI Taxonomy" id="543639"/>
    <lineage>
        <taxon>Eukaryota</taxon>
        <taxon>Metazoa</taxon>
        <taxon>Ecdysozoa</taxon>
        <taxon>Arthropoda</taxon>
        <taxon>Chelicerata</taxon>
        <taxon>Arachnida</taxon>
        <taxon>Acari</taxon>
        <taxon>Parasitiformes</taxon>
        <taxon>Ixodida</taxon>
        <taxon>Ixodoidea</taxon>
        <taxon>Ixodidae</taxon>
        <taxon>Rhipicephalinae</taxon>
        <taxon>Dermacentor</taxon>
    </lineage>
</organism>
<reference evidence="1" key="1">
    <citation type="submission" date="2020-05" db="EMBL/GenBank/DDBJ databases">
        <title>Large-scale comparative analyses of tick genomes elucidate their genetic diversity and vector capacities.</title>
        <authorList>
            <person name="Jia N."/>
            <person name="Wang J."/>
            <person name="Shi W."/>
            <person name="Du L."/>
            <person name="Sun Y."/>
            <person name="Zhan W."/>
            <person name="Jiang J."/>
            <person name="Wang Q."/>
            <person name="Zhang B."/>
            <person name="Ji P."/>
            <person name="Sakyi L.B."/>
            <person name="Cui X."/>
            <person name="Yuan T."/>
            <person name="Jiang B."/>
            <person name="Yang W."/>
            <person name="Lam T.T.-Y."/>
            <person name="Chang Q."/>
            <person name="Ding S."/>
            <person name="Wang X."/>
            <person name="Zhu J."/>
            <person name="Ruan X."/>
            <person name="Zhao L."/>
            <person name="Wei J."/>
            <person name="Que T."/>
            <person name="Du C."/>
            <person name="Cheng J."/>
            <person name="Dai P."/>
            <person name="Han X."/>
            <person name="Huang E."/>
            <person name="Gao Y."/>
            <person name="Liu J."/>
            <person name="Shao H."/>
            <person name="Ye R."/>
            <person name="Li L."/>
            <person name="Wei W."/>
            <person name="Wang X."/>
            <person name="Wang C."/>
            <person name="Yang T."/>
            <person name="Huo Q."/>
            <person name="Li W."/>
            <person name="Guo W."/>
            <person name="Chen H."/>
            <person name="Zhou L."/>
            <person name="Ni X."/>
            <person name="Tian J."/>
            <person name="Zhou Y."/>
            <person name="Sheng Y."/>
            <person name="Liu T."/>
            <person name="Pan Y."/>
            <person name="Xia L."/>
            <person name="Li J."/>
            <person name="Zhao F."/>
            <person name="Cao W."/>
        </authorList>
    </citation>
    <scope>NUCLEOTIDE SEQUENCE</scope>
    <source>
        <strain evidence="1">Dsil-2018</strain>
    </source>
</reference>
<gene>
    <name evidence="1" type="ORF">HPB49_013543</name>
</gene>
<keyword evidence="2" id="KW-1185">Reference proteome</keyword>
<evidence type="ECO:0000313" key="2">
    <source>
        <dbReference type="Proteomes" id="UP000821865"/>
    </source>
</evidence>
<proteinExistence type="predicted"/>
<dbReference type="Proteomes" id="UP000821865">
    <property type="component" value="Chromosome 8"/>
</dbReference>
<protein>
    <submittedName>
        <fullName evidence="1">Uncharacterized protein</fullName>
    </submittedName>
</protein>
<accession>A0ACB8C9K9</accession>